<dbReference type="EMBL" id="CM045760">
    <property type="protein sequence ID" value="KAI8026173.1"/>
    <property type="molecule type" value="Genomic_DNA"/>
</dbReference>
<proteinExistence type="predicted"/>
<keyword evidence="2" id="KW-1185">Reference proteome</keyword>
<organism evidence="1 2">
    <name type="scientific">Camellia lanceoleosa</name>
    <dbReference type="NCBI Taxonomy" id="1840588"/>
    <lineage>
        <taxon>Eukaryota</taxon>
        <taxon>Viridiplantae</taxon>
        <taxon>Streptophyta</taxon>
        <taxon>Embryophyta</taxon>
        <taxon>Tracheophyta</taxon>
        <taxon>Spermatophyta</taxon>
        <taxon>Magnoliopsida</taxon>
        <taxon>eudicotyledons</taxon>
        <taxon>Gunneridae</taxon>
        <taxon>Pentapetalae</taxon>
        <taxon>asterids</taxon>
        <taxon>Ericales</taxon>
        <taxon>Theaceae</taxon>
        <taxon>Camellia</taxon>
    </lineage>
</organism>
<comment type="caution">
    <text evidence="1">The sequence shown here is derived from an EMBL/GenBank/DDBJ whole genome shotgun (WGS) entry which is preliminary data.</text>
</comment>
<evidence type="ECO:0000313" key="2">
    <source>
        <dbReference type="Proteomes" id="UP001060215"/>
    </source>
</evidence>
<evidence type="ECO:0000313" key="1">
    <source>
        <dbReference type="EMBL" id="KAI8026173.1"/>
    </source>
</evidence>
<sequence>MVKTVCEPIFDAVFRVGPNSKSIWLWNICLDLLDDFILIRSSDLDDNLNKQVNYEPSAKTPTTGPPVSVKCSWKHYPIKWLSWDLNRLDFCIKMIHILISQGQGSMVTVPKEIKSLACNAALRIFKSVLKGVQNVLKNSSINYDEVMLCLNTILGLVKEIS</sequence>
<gene>
    <name evidence="1" type="ORF">LOK49_LG02G01856</name>
</gene>
<reference evidence="1 2" key="1">
    <citation type="journal article" date="2022" name="Plant J.">
        <title>Chromosome-level genome of Camellia lanceoleosa provides a valuable resource for understanding genome evolution and self-incompatibility.</title>
        <authorList>
            <person name="Gong W."/>
            <person name="Xiao S."/>
            <person name="Wang L."/>
            <person name="Liao Z."/>
            <person name="Chang Y."/>
            <person name="Mo W."/>
            <person name="Hu G."/>
            <person name="Li W."/>
            <person name="Zhao G."/>
            <person name="Zhu H."/>
            <person name="Hu X."/>
            <person name="Ji K."/>
            <person name="Xiang X."/>
            <person name="Song Q."/>
            <person name="Yuan D."/>
            <person name="Jin S."/>
            <person name="Zhang L."/>
        </authorList>
    </citation>
    <scope>NUCLEOTIDE SEQUENCE [LARGE SCALE GENOMIC DNA]</scope>
    <source>
        <strain evidence="1">SQ_2022a</strain>
    </source>
</reference>
<name>A0ACC0IMA6_9ERIC</name>
<protein>
    <submittedName>
        <fullName evidence="1">Uncharacterized protein</fullName>
    </submittedName>
</protein>
<accession>A0ACC0IMA6</accession>
<dbReference type="Proteomes" id="UP001060215">
    <property type="component" value="Chromosome 3"/>
</dbReference>